<dbReference type="PANTHER" id="PTHR48029">
    <property type="entry name" value="NUCLEOLAR PROTEIN 8"/>
    <property type="match status" value="1"/>
</dbReference>
<feature type="non-terminal residue" evidence="6">
    <location>
        <position position="306"/>
    </location>
</feature>
<sequence length="306" mass="36218">MDQTINRNTLRRLHIGGLSSEVTVDELKEKFNSFGTIQDVEIKTKKDVYGEDFNTFAYINIISDESALNKCFSIFNKAKWKGRSLQIHLAKEHFLKRLDEERNYPIVPVVKKVKTNFHNPLALLPEIEDFNMKGKVPGTPIPGEKKWVVGKYGRILPIVNVRNRSLNKCIYYDPSKYCHNLKKLKEEEESERVIDIEELTWKVETDTNNSSSKRRCGDFSEFESYVPKRVKLNEDYWSDEMQEKMEELRRRYLEKNSEEIPRKFEDDIEIVKSRKTVSSEYHIPKTDFIYDSDEQLSNDEEQFQHL</sequence>
<dbReference type="Proteomes" id="UP000030746">
    <property type="component" value="Unassembled WGS sequence"/>
</dbReference>
<evidence type="ECO:0000256" key="3">
    <source>
        <dbReference type="ARBA" id="ARBA00023242"/>
    </source>
</evidence>
<evidence type="ECO:0000313" key="7">
    <source>
        <dbReference type="Proteomes" id="UP000030746"/>
    </source>
</evidence>
<feature type="domain" description="RRM" evidence="5">
    <location>
        <begin position="11"/>
        <end position="92"/>
    </location>
</feature>
<evidence type="ECO:0000256" key="1">
    <source>
        <dbReference type="ARBA" id="ARBA00004604"/>
    </source>
</evidence>
<dbReference type="RefSeq" id="XP_009049990.1">
    <property type="nucleotide sequence ID" value="XM_009051742.1"/>
</dbReference>
<dbReference type="OMA" id="YSHNIHR"/>
<dbReference type="InterPro" id="IPR000504">
    <property type="entry name" value="RRM_dom"/>
</dbReference>
<comment type="subcellular location">
    <subcellularLocation>
        <location evidence="1">Nucleus</location>
        <location evidence="1">Nucleolus</location>
    </subcellularLocation>
</comment>
<gene>
    <name evidence="6" type="ORF">LOTGIDRAFT_231108</name>
</gene>
<dbReference type="PROSITE" id="PS50102">
    <property type="entry name" value="RRM"/>
    <property type="match status" value="1"/>
</dbReference>
<name>V4A6G1_LOTGI</name>
<reference evidence="6 7" key="1">
    <citation type="journal article" date="2013" name="Nature">
        <title>Insights into bilaterian evolution from three spiralian genomes.</title>
        <authorList>
            <person name="Simakov O."/>
            <person name="Marletaz F."/>
            <person name="Cho S.J."/>
            <person name="Edsinger-Gonzales E."/>
            <person name="Havlak P."/>
            <person name="Hellsten U."/>
            <person name="Kuo D.H."/>
            <person name="Larsson T."/>
            <person name="Lv J."/>
            <person name="Arendt D."/>
            <person name="Savage R."/>
            <person name="Osoegawa K."/>
            <person name="de Jong P."/>
            <person name="Grimwood J."/>
            <person name="Chapman J.A."/>
            <person name="Shapiro H."/>
            <person name="Aerts A."/>
            <person name="Otillar R.P."/>
            <person name="Terry A.Y."/>
            <person name="Boore J.L."/>
            <person name="Grigoriev I.V."/>
            <person name="Lindberg D.R."/>
            <person name="Seaver E.C."/>
            <person name="Weisblat D.A."/>
            <person name="Putnam N.H."/>
            <person name="Rokhsar D.S."/>
        </authorList>
    </citation>
    <scope>NUCLEOTIDE SEQUENCE [LARGE SCALE GENOMIC DNA]</scope>
</reference>
<proteinExistence type="predicted"/>
<dbReference type="GeneID" id="20248476"/>
<dbReference type="OrthoDB" id="21643at2759"/>
<dbReference type="InterPro" id="IPR035979">
    <property type="entry name" value="RBD_domain_sf"/>
</dbReference>
<dbReference type="CDD" id="cd12226">
    <property type="entry name" value="RRM_NOL8"/>
    <property type="match status" value="1"/>
</dbReference>
<keyword evidence="2 4" id="KW-0694">RNA-binding</keyword>
<evidence type="ECO:0000256" key="4">
    <source>
        <dbReference type="PROSITE-ProRule" id="PRU00176"/>
    </source>
</evidence>
<dbReference type="HOGENOM" id="CLU_079262_0_0_1"/>
<keyword evidence="7" id="KW-1185">Reference proteome</keyword>
<dbReference type="Pfam" id="PF00076">
    <property type="entry name" value="RRM_1"/>
    <property type="match status" value="1"/>
</dbReference>
<dbReference type="STRING" id="225164.V4A6G1"/>
<dbReference type="AlphaFoldDB" id="V4A6G1"/>
<accession>V4A6G1</accession>
<dbReference type="GO" id="GO:0003723">
    <property type="term" value="F:RNA binding"/>
    <property type="evidence" value="ECO:0007669"/>
    <property type="project" value="UniProtKB-UniRule"/>
</dbReference>
<dbReference type="CTD" id="20248476"/>
<dbReference type="SUPFAM" id="SSF54928">
    <property type="entry name" value="RNA-binding domain, RBD"/>
    <property type="match status" value="1"/>
</dbReference>
<dbReference type="PANTHER" id="PTHR48029:SF1">
    <property type="entry name" value="NUCLEOLAR PROTEIN 8"/>
    <property type="match status" value="1"/>
</dbReference>
<protein>
    <recommendedName>
        <fullName evidence="5">RRM domain-containing protein</fullName>
    </recommendedName>
</protein>
<dbReference type="SMART" id="SM00360">
    <property type="entry name" value="RRM"/>
    <property type="match status" value="1"/>
</dbReference>
<evidence type="ECO:0000256" key="2">
    <source>
        <dbReference type="ARBA" id="ARBA00022884"/>
    </source>
</evidence>
<keyword evidence="3" id="KW-0539">Nucleus</keyword>
<dbReference type="InterPro" id="IPR034138">
    <property type="entry name" value="NOP8_RRM"/>
</dbReference>
<dbReference type="InterPro" id="IPR012677">
    <property type="entry name" value="Nucleotide-bd_a/b_plait_sf"/>
</dbReference>
<dbReference type="Gene3D" id="3.30.70.330">
    <property type="match status" value="1"/>
</dbReference>
<dbReference type="EMBL" id="KB201037">
    <property type="protein sequence ID" value="ESO99503.1"/>
    <property type="molecule type" value="Genomic_DNA"/>
</dbReference>
<dbReference type="GO" id="GO:0005730">
    <property type="term" value="C:nucleolus"/>
    <property type="evidence" value="ECO:0007669"/>
    <property type="project" value="UniProtKB-SubCell"/>
</dbReference>
<dbReference type="KEGG" id="lgi:LOTGIDRAFT_231108"/>
<evidence type="ECO:0000313" key="6">
    <source>
        <dbReference type="EMBL" id="ESO99503.1"/>
    </source>
</evidence>
<evidence type="ECO:0000259" key="5">
    <source>
        <dbReference type="PROSITE" id="PS50102"/>
    </source>
</evidence>
<organism evidence="6 7">
    <name type="scientific">Lottia gigantea</name>
    <name type="common">Giant owl limpet</name>
    <dbReference type="NCBI Taxonomy" id="225164"/>
    <lineage>
        <taxon>Eukaryota</taxon>
        <taxon>Metazoa</taxon>
        <taxon>Spiralia</taxon>
        <taxon>Lophotrochozoa</taxon>
        <taxon>Mollusca</taxon>
        <taxon>Gastropoda</taxon>
        <taxon>Patellogastropoda</taxon>
        <taxon>Lottioidea</taxon>
        <taxon>Lottiidae</taxon>
        <taxon>Lottia</taxon>
    </lineage>
</organism>